<reference evidence="2 3" key="1">
    <citation type="submission" date="2021-04" db="EMBL/GenBank/DDBJ databases">
        <title>Whole genome sequence of Jiella sp. KSK16Y-1.</title>
        <authorList>
            <person name="Tuo L."/>
        </authorList>
    </citation>
    <scope>NUCLEOTIDE SEQUENCE [LARGE SCALE GENOMIC DNA]</scope>
    <source>
        <strain evidence="2 3">KSK16Y-1</strain>
    </source>
</reference>
<feature type="region of interest" description="Disordered" evidence="1">
    <location>
        <begin position="61"/>
        <end position="103"/>
    </location>
</feature>
<dbReference type="InterPro" id="IPR007407">
    <property type="entry name" value="DUF459"/>
</dbReference>
<dbReference type="Proteomes" id="UP000678276">
    <property type="component" value="Unassembled WGS sequence"/>
</dbReference>
<dbReference type="RefSeq" id="WP_209594003.1">
    <property type="nucleotide sequence ID" value="NZ_JAGJCF010000004.1"/>
</dbReference>
<evidence type="ECO:0000313" key="3">
    <source>
        <dbReference type="Proteomes" id="UP000678276"/>
    </source>
</evidence>
<feature type="compositionally biased region" description="Low complexity" evidence="1">
    <location>
        <begin position="93"/>
        <end position="103"/>
    </location>
</feature>
<dbReference type="InterPro" id="IPR036514">
    <property type="entry name" value="SGNH_hydro_sf"/>
</dbReference>
<comment type="caution">
    <text evidence="2">The sequence shown here is derived from an EMBL/GenBank/DDBJ whole genome shotgun (WGS) entry which is preliminary data.</text>
</comment>
<protein>
    <submittedName>
        <fullName evidence="2">DUF459 domain-containing protein</fullName>
    </submittedName>
</protein>
<feature type="compositionally biased region" description="Low complexity" evidence="1">
    <location>
        <begin position="72"/>
        <end position="81"/>
    </location>
</feature>
<feature type="compositionally biased region" description="Basic residues" evidence="1">
    <location>
        <begin position="82"/>
        <end position="92"/>
    </location>
</feature>
<proteinExistence type="predicted"/>
<name>A0ABS4BFQ8_9HYPH</name>
<keyword evidence="3" id="KW-1185">Reference proteome</keyword>
<evidence type="ECO:0000313" key="2">
    <source>
        <dbReference type="EMBL" id="MBP0615594.1"/>
    </source>
</evidence>
<organism evidence="2 3">
    <name type="scientific">Jiella mangrovi</name>
    <dbReference type="NCBI Taxonomy" id="2821407"/>
    <lineage>
        <taxon>Bacteria</taxon>
        <taxon>Pseudomonadati</taxon>
        <taxon>Pseudomonadota</taxon>
        <taxon>Alphaproteobacteria</taxon>
        <taxon>Hyphomicrobiales</taxon>
        <taxon>Aurantimonadaceae</taxon>
        <taxon>Jiella</taxon>
    </lineage>
</organism>
<evidence type="ECO:0000256" key="1">
    <source>
        <dbReference type="SAM" id="MobiDB-lite"/>
    </source>
</evidence>
<accession>A0ABS4BFQ8</accession>
<sequence length="455" mass="48492">MGRAGETLGGSRRRRGSIATALLVMLAFLAGDLLVHSSPAQAQQRPRTILDMLFGGGERRQPYRVVPRYSKPPARAASPGPARRKTRARKSAPKPVVAAPATPEKSKDAKTVLVVGDFLAASLASGLKDAYGDNEGVSVKSAVSGSSGLVRQDHYDWSKELGPLIDADKPAVVVVMLGANDRQPIDGPSGKVSVRSPEWNAEYERRVDEIAGIVEKSKVPLVWVGAPPFKFDRMSEDMVYLNDLYRQAAQKVSGEYVDVWEGFVDETDGFIYSGPGVDGQTVQLRNSDGISMTDAGDDKLAFFAKKAIDRFVSADGPVALGGQPDGMQLPPLANAATAVRSPPVALDDPSLDGGESLLGGNATRIGMTLEASPRDKLVLTGRGTGHVDGRADDFAWNDKSGAVASDDQPVAYRGSIDLKKVRKEQGIKPPEAMPTILDAIMDDWSNDNQAAKGDK</sequence>
<dbReference type="Pfam" id="PF04311">
    <property type="entry name" value="DUF459"/>
    <property type="match status" value="1"/>
</dbReference>
<dbReference type="Gene3D" id="3.40.50.1110">
    <property type="entry name" value="SGNH hydrolase"/>
    <property type="match status" value="1"/>
</dbReference>
<gene>
    <name evidence="2" type="ORF">J6595_08380</name>
</gene>
<dbReference type="CDD" id="cd01829">
    <property type="entry name" value="SGNH_hydrolase_peri2"/>
    <property type="match status" value="1"/>
</dbReference>
<dbReference type="SUPFAM" id="SSF52266">
    <property type="entry name" value="SGNH hydrolase"/>
    <property type="match status" value="1"/>
</dbReference>
<dbReference type="EMBL" id="JAGJCF010000004">
    <property type="protein sequence ID" value="MBP0615594.1"/>
    <property type="molecule type" value="Genomic_DNA"/>
</dbReference>